<evidence type="ECO:0000313" key="2">
    <source>
        <dbReference type="EMBL" id="MBD7909879.1"/>
    </source>
</evidence>
<dbReference type="SMART" id="SM00481">
    <property type="entry name" value="POLIIIAc"/>
    <property type="match status" value="1"/>
</dbReference>
<dbReference type="PANTHER" id="PTHR42924">
    <property type="entry name" value="EXONUCLEASE"/>
    <property type="match status" value="1"/>
</dbReference>
<dbReference type="InterPro" id="IPR003141">
    <property type="entry name" value="Pol/His_phosphatase_N"/>
</dbReference>
<sequence length="273" mass="31090">MKYADLHIHSSYSDGCLCPEEIVKMAKERGVKCISITDHDTIASQYIVKERKSELIVIPGIEFSTEYNDLEIHILGYRIDIENPKLSEAIYKLRDARIERAKDIINILKDKDIFIDIDDLIKDGDFSLGRGNIAKEMVKKGYVSNFKEAFTKYLMQGKIAYVQGKKQSYKEIIKLIEECGGIAVLAHPGKIYRSIEVEKIIKELKCYGLKGLEVYHPSHSKEQINYFYNLSKKYKLLITGGSDFHGVKNGDCSLGSQGISELLLDKIINIKQK</sequence>
<dbReference type="InterPro" id="IPR016195">
    <property type="entry name" value="Pol/histidinol_Pase-like"/>
</dbReference>
<dbReference type="RefSeq" id="WP_143316389.1">
    <property type="nucleotide sequence ID" value="NZ_JACSRA010000001.1"/>
</dbReference>
<comment type="caution">
    <text evidence="2">The sequence shown here is derived from an EMBL/GenBank/DDBJ whole genome shotgun (WGS) entry which is preliminary data.</text>
</comment>
<dbReference type="PANTHER" id="PTHR42924:SF3">
    <property type="entry name" value="POLYMERASE_HISTIDINOL PHOSPHATASE N-TERMINAL DOMAIN-CONTAINING PROTEIN"/>
    <property type="match status" value="1"/>
</dbReference>
<protein>
    <submittedName>
        <fullName evidence="2">PHP domain-containing protein</fullName>
    </submittedName>
</protein>
<keyword evidence="3" id="KW-1185">Reference proteome</keyword>
<dbReference type="SUPFAM" id="SSF89550">
    <property type="entry name" value="PHP domain-like"/>
    <property type="match status" value="1"/>
</dbReference>
<name>A0ABR8PP87_9CLOT</name>
<dbReference type="InterPro" id="IPR052018">
    <property type="entry name" value="PHP_domain"/>
</dbReference>
<dbReference type="EMBL" id="JACSRA010000001">
    <property type="protein sequence ID" value="MBD7909879.1"/>
    <property type="molecule type" value="Genomic_DNA"/>
</dbReference>
<dbReference type="Gene3D" id="1.10.150.650">
    <property type="match status" value="1"/>
</dbReference>
<dbReference type="Proteomes" id="UP000627781">
    <property type="component" value="Unassembled WGS sequence"/>
</dbReference>
<dbReference type="Gene3D" id="3.20.20.140">
    <property type="entry name" value="Metal-dependent hydrolases"/>
    <property type="match status" value="1"/>
</dbReference>
<reference evidence="2 3" key="1">
    <citation type="submission" date="2020-08" db="EMBL/GenBank/DDBJ databases">
        <title>A Genomic Blueprint of the Chicken Gut Microbiome.</title>
        <authorList>
            <person name="Gilroy R."/>
            <person name="Ravi A."/>
            <person name="Getino M."/>
            <person name="Pursley I."/>
            <person name="Horton D.L."/>
            <person name="Alikhan N.-F."/>
            <person name="Baker D."/>
            <person name="Gharbi K."/>
            <person name="Hall N."/>
            <person name="Watson M."/>
            <person name="Adriaenssens E.M."/>
            <person name="Foster-Nyarko E."/>
            <person name="Jarju S."/>
            <person name="Secka A."/>
            <person name="Antonio M."/>
            <person name="Oren A."/>
            <person name="Chaudhuri R."/>
            <person name="La Ragione R.M."/>
            <person name="Hildebrand F."/>
            <person name="Pallen M.J."/>
        </authorList>
    </citation>
    <scope>NUCLEOTIDE SEQUENCE [LARGE SCALE GENOMIC DNA]</scope>
    <source>
        <strain evidence="2 3">Sa3CVN1</strain>
    </source>
</reference>
<organism evidence="2 3">
    <name type="scientific">Clostridium cibarium</name>
    <dbReference type="NCBI Taxonomy" id="2762247"/>
    <lineage>
        <taxon>Bacteria</taxon>
        <taxon>Bacillati</taxon>
        <taxon>Bacillota</taxon>
        <taxon>Clostridia</taxon>
        <taxon>Eubacteriales</taxon>
        <taxon>Clostridiaceae</taxon>
        <taxon>Clostridium</taxon>
    </lineage>
</organism>
<dbReference type="Pfam" id="PF02811">
    <property type="entry name" value="PHP"/>
    <property type="match status" value="1"/>
</dbReference>
<evidence type="ECO:0000313" key="3">
    <source>
        <dbReference type="Proteomes" id="UP000627781"/>
    </source>
</evidence>
<accession>A0ABR8PP87</accession>
<gene>
    <name evidence="2" type="ORF">H9661_00800</name>
</gene>
<evidence type="ECO:0000259" key="1">
    <source>
        <dbReference type="SMART" id="SM00481"/>
    </source>
</evidence>
<feature type="domain" description="Polymerase/histidinol phosphatase N-terminal" evidence="1">
    <location>
        <begin position="4"/>
        <end position="67"/>
    </location>
</feature>
<proteinExistence type="predicted"/>
<dbReference type="CDD" id="cd07438">
    <property type="entry name" value="PHP_HisPPase_AMP"/>
    <property type="match status" value="1"/>
</dbReference>
<dbReference type="InterPro" id="IPR004013">
    <property type="entry name" value="PHP_dom"/>
</dbReference>